<dbReference type="OrthoDB" id="3247418at2759"/>
<protein>
    <recommendedName>
        <fullName evidence="3">DUF4218 domain-containing protein</fullName>
    </recommendedName>
</protein>
<reference evidence="1 2" key="1">
    <citation type="journal article" date="2015" name="Biotechnol. Biofuels">
        <title>Enhanced degradation of softwood versus hardwood by the white-rot fungus Pycnoporus coccineus.</title>
        <authorList>
            <person name="Couturier M."/>
            <person name="Navarro D."/>
            <person name="Chevret D."/>
            <person name="Henrissat B."/>
            <person name="Piumi F."/>
            <person name="Ruiz-Duenas F.J."/>
            <person name="Martinez A.T."/>
            <person name="Grigoriev I.V."/>
            <person name="Riley R."/>
            <person name="Lipzen A."/>
            <person name="Berrin J.G."/>
            <person name="Master E.R."/>
            <person name="Rosso M.N."/>
        </authorList>
    </citation>
    <scope>NUCLEOTIDE SEQUENCE [LARGE SCALE GENOMIC DNA]</scope>
    <source>
        <strain evidence="1 2">BRFM310</strain>
    </source>
</reference>
<evidence type="ECO:0000313" key="1">
    <source>
        <dbReference type="EMBL" id="OSC99340.1"/>
    </source>
</evidence>
<dbReference type="Proteomes" id="UP000193067">
    <property type="component" value="Unassembled WGS sequence"/>
</dbReference>
<name>A0A1Y2IGF4_TRAC3</name>
<accession>A0A1Y2IGF4</accession>
<sequence length="542" mass="61454">MHNLFLGEILHHCKSVWGTAVAEENQPSMTKSAVHSPEEQQSYLDKVLNAVCARAEKKLASICKDYLSAVARFNNVLGETSSDLTRQQLAAALLKWDRENSEQSLRLPPVLNEPSARFRLPNDDSPVEKSKYDLFDATILHELRQDIVSTLLPSWMEKAPRNFGTAAHGKLKADQWRTLGTVNLAITLVRLWGSSSASAEEREVLENFIHLACAADLASRRSMNAERAASYDRHMEAYLRGLRRIYKHQLVPNHHLSLHLRPLLEAFGPVHGWWAFPFERYNGILQRMNTNSKTSDLPTTFMRGWYIGANIRWLIRTTDWPKSSEYDDMLKAFDTAFHDRVRGTRVTDVLKTSRGATSDFTYDGKHEVHLARRVYEELAAIIVSKAGSRFQSVYDVASALLARLPPVGQPVAAVERDGIRFAVNSRDSHVTFRSRAGSVLAGKIHEIFLHQRDEGSGLIVEPFLVIKAFRQLSPVHTASDPYRQFSDLNTHLVYNEFDDDTHVIRLSDIISHFAAYRYTPDGIGRECVVVRSLDRIFGLAYE</sequence>
<dbReference type="AlphaFoldDB" id="A0A1Y2IGF4"/>
<keyword evidence="2" id="KW-1185">Reference proteome</keyword>
<organism evidence="1 2">
    <name type="scientific">Trametes coccinea (strain BRFM310)</name>
    <name type="common">Pycnoporus coccineus</name>
    <dbReference type="NCBI Taxonomy" id="1353009"/>
    <lineage>
        <taxon>Eukaryota</taxon>
        <taxon>Fungi</taxon>
        <taxon>Dikarya</taxon>
        <taxon>Basidiomycota</taxon>
        <taxon>Agaricomycotina</taxon>
        <taxon>Agaricomycetes</taxon>
        <taxon>Polyporales</taxon>
        <taxon>Polyporaceae</taxon>
        <taxon>Trametes</taxon>
    </lineage>
</organism>
<dbReference type="PANTHER" id="PTHR46579">
    <property type="entry name" value="F5/8 TYPE C DOMAIN-CONTAINING PROTEIN-RELATED"/>
    <property type="match status" value="1"/>
</dbReference>
<evidence type="ECO:0000313" key="2">
    <source>
        <dbReference type="Proteomes" id="UP000193067"/>
    </source>
</evidence>
<evidence type="ECO:0008006" key="3">
    <source>
        <dbReference type="Google" id="ProtNLM"/>
    </source>
</evidence>
<proteinExistence type="predicted"/>
<gene>
    <name evidence="1" type="ORF">PYCCODRAFT_1479872</name>
</gene>
<dbReference type="EMBL" id="KZ084128">
    <property type="protein sequence ID" value="OSC99340.1"/>
    <property type="molecule type" value="Genomic_DNA"/>
</dbReference>
<dbReference type="PANTHER" id="PTHR46579:SF1">
    <property type="entry name" value="F5_8 TYPE C DOMAIN-CONTAINING PROTEIN"/>
    <property type="match status" value="1"/>
</dbReference>